<feature type="coiled-coil region" evidence="5">
    <location>
        <begin position="150"/>
        <end position="177"/>
    </location>
</feature>
<keyword evidence="4" id="KW-0788">Thiol protease</keyword>
<keyword evidence="3 8" id="KW-0378">Hydrolase</keyword>
<protein>
    <submittedName>
        <fullName evidence="8">Putative endopeptidase</fullName>
        <ecNumber evidence="8">3.4.-.-</ecNumber>
    </submittedName>
</protein>
<evidence type="ECO:0000313" key="8">
    <source>
        <dbReference type="EMBL" id="OAH12372.1"/>
    </source>
</evidence>
<feature type="domain" description="NlpC/P60" evidence="7">
    <location>
        <begin position="232"/>
        <end position="346"/>
    </location>
</feature>
<dbReference type="EMBL" id="LOHS01000091">
    <property type="protein sequence ID" value="OAH12372.1"/>
    <property type="molecule type" value="Genomic_DNA"/>
</dbReference>
<evidence type="ECO:0000256" key="4">
    <source>
        <dbReference type="ARBA" id="ARBA00022807"/>
    </source>
</evidence>
<evidence type="ECO:0000259" key="7">
    <source>
        <dbReference type="PROSITE" id="PS51935"/>
    </source>
</evidence>
<feature type="chain" id="PRO_5008063056" evidence="6">
    <location>
        <begin position="43"/>
        <end position="346"/>
    </location>
</feature>
<keyword evidence="6" id="KW-0732">Signal</keyword>
<dbReference type="InterPro" id="IPR038765">
    <property type="entry name" value="Papain-like_cys_pep_sf"/>
</dbReference>
<dbReference type="AlphaFoldDB" id="A0A177HMY8"/>
<evidence type="ECO:0000256" key="1">
    <source>
        <dbReference type="ARBA" id="ARBA00007074"/>
    </source>
</evidence>
<evidence type="ECO:0000256" key="6">
    <source>
        <dbReference type="SAM" id="SignalP"/>
    </source>
</evidence>
<proteinExistence type="inferred from homology"/>
<dbReference type="Gene3D" id="3.90.1720.10">
    <property type="entry name" value="endopeptidase domain like (from Nostoc punctiforme)"/>
    <property type="match status" value="1"/>
</dbReference>
<evidence type="ECO:0000256" key="3">
    <source>
        <dbReference type="ARBA" id="ARBA00022801"/>
    </source>
</evidence>
<keyword evidence="9" id="KW-1185">Reference proteome</keyword>
<dbReference type="PANTHER" id="PTHR47359:SF3">
    <property type="entry name" value="NLP_P60 DOMAIN-CONTAINING PROTEIN-RELATED"/>
    <property type="match status" value="1"/>
</dbReference>
<name>A0A177HMY8_9ACTN</name>
<dbReference type="InterPro" id="IPR051794">
    <property type="entry name" value="PG_Endopeptidase_C40"/>
</dbReference>
<accession>A0A177HMY8</accession>
<dbReference type="PANTHER" id="PTHR47359">
    <property type="entry name" value="PEPTIDOGLYCAN DL-ENDOPEPTIDASE CWLO"/>
    <property type="match status" value="1"/>
</dbReference>
<dbReference type="PROSITE" id="PS51935">
    <property type="entry name" value="NLPC_P60"/>
    <property type="match status" value="1"/>
</dbReference>
<evidence type="ECO:0000256" key="5">
    <source>
        <dbReference type="SAM" id="Coils"/>
    </source>
</evidence>
<dbReference type="SUPFAM" id="SSF54001">
    <property type="entry name" value="Cysteine proteinases"/>
    <property type="match status" value="1"/>
</dbReference>
<dbReference type="Pfam" id="PF00877">
    <property type="entry name" value="NLPC_P60"/>
    <property type="match status" value="1"/>
</dbReference>
<reference evidence="8 9" key="1">
    <citation type="submission" date="2015-12" db="EMBL/GenBank/DDBJ databases">
        <title>Genome sequence of Streptomyces sp. G25.</title>
        <authorList>
            <person name="Poehlein A."/>
            <person name="Roettig A."/>
            <person name="Hiessl S."/>
            <person name="Hauschild P."/>
            <person name="Schauer J."/>
            <person name="Madkour M.H."/>
            <person name="Al-Ansari A.M."/>
            <person name="Almakishah N.H."/>
            <person name="Steinbuechel A."/>
            <person name="Daniel R."/>
        </authorList>
    </citation>
    <scope>NUCLEOTIDE SEQUENCE [LARGE SCALE GENOMIC DNA]</scope>
    <source>
        <strain evidence="9">G25(2015)</strain>
    </source>
</reference>
<dbReference type="InterPro" id="IPR000064">
    <property type="entry name" value="NLP_P60_dom"/>
</dbReference>
<dbReference type="PATRIC" id="fig|1716141.3.peg.4492"/>
<organism evidence="8 9">
    <name type="scientific">Streptomyces jeddahensis</name>
    <dbReference type="NCBI Taxonomy" id="1716141"/>
    <lineage>
        <taxon>Bacteria</taxon>
        <taxon>Bacillati</taxon>
        <taxon>Actinomycetota</taxon>
        <taxon>Actinomycetes</taxon>
        <taxon>Kitasatosporales</taxon>
        <taxon>Streptomycetaceae</taxon>
        <taxon>Streptomyces</taxon>
    </lineage>
</organism>
<keyword evidence="2" id="KW-0645">Protease</keyword>
<dbReference type="RefSeq" id="WP_067280252.1">
    <property type="nucleotide sequence ID" value="NZ_LOHS01000091.1"/>
</dbReference>
<dbReference type="EC" id="3.4.-.-" evidence="8"/>
<gene>
    <name evidence="8" type="ORF">STSP_42690</name>
</gene>
<feature type="signal peptide" evidence="6">
    <location>
        <begin position="1"/>
        <end position="42"/>
    </location>
</feature>
<dbReference type="STRING" id="1716141.STSP_42690"/>
<evidence type="ECO:0000313" key="9">
    <source>
        <dbReference type="Proteomes" id="UP000077381"/>
    </source>
</evidence>
<dbReference type="GO" id="GO:0006508">
    <property type="term" value="P:proteolysis"/>
    <property type="evidence" value="ECO:0007669"/>
    <property type="project" value="UniProtKB-KW"/>
</dbReference>
<dbReference type="OrthoDB" id="5177647at2"/>
<dbReference type="GO" id="GO:0008234">
    <property type="term" value="F:cysteine-type peptidase activity"/>
    <property type="evidence" value="ECO:0007669"/>
    <property type="project" value="UniProtKB-KW"/>
</dbReference>
<comment type="similarity">
    <text evidence="1">Belongs to the peptidase C40 family.</text>
</comment>
<sequence>MGSHRRRAHSGLGRSGRGATVTVLSTAAATAAAALTAAPAGAAPRENPADVGAEVDRLYEQAEKATEAYNTADERMDMLRTEVKNAQDRIARGQERINTMRGALGALAGAQYRSGGIDPSVQLLLSSDPDGYLDKAATLDRVSARQTGRLEDLQEAQRALAQERTEAAARLAELQKSRKDVARHKRTVEHKLAEARRLLNALPAAEREAYDRVSRSDRTPLADLIGSALPPSARAAAAVAAARSAIGLPYVWGANGPSGFDCSGLMQWSYAQAGVALPRTSQEQRYAGRQVSLADARPGDLVTYRSDASHIGMYVGNGQVIHAPYPGAPVRYDPVGMMPVSSVTRV</sequence>
<feature type="coiled-coil region" evidence="5">
    <location>
        <begin position="55"/>
        <end position="96"/>
    </location>
</feature>
<comment type="caution">
    <text evidence="8">The sequence shown here is derived from an EMBL/GenBank/DDBJ whole genome shotgun (WGS) entry which is preliminary data.</text>
</comment>
<dbReference type="Proteomes" id="UP000077381">
    <property type="component" value="Unassembled WGS sequence"/>
</dbReference>
<keyword evidence="5" id="KW-0175">Coiled coil</keyword>
<evidence type="ECO:0000256" key="2">
    <source>
        <dbReference type="ARBA" id="ARBA00022670"/>
    </source>
</evidence>